<evidence type="ECO:0000313" key="6">
    <source>
        <dbReference type="Proteomes" id="UP000708208"/>
    </source>
</evidence>
<evidence type="ECO:0000256" key="1">
    <source>
        <dbReference type="ARBA" id="ARBA00022438"/>
    </source>
</evidence>
<organism evidence="5 6">
    <name type="scientific">Allacma fusca</name>
    <dbReference type="NCBI Taxonomy" id="39272"/>
    <lineage>
        <taxon>Eukaryota</taxon>
        <taxon>Metazoa</taxon>
        <taxon>Ecdysozoa</taxon>
        <taxon>Arthropoda</taxon>
        <taxon>Hexapoda</taxon>
        <taxon>Collembola</taxon>
        <taxon>Symphypleona</taxon>
        <taxon>Sminthuridae</taxon>
        <taxon>Allacma</taxon>
    </lineage>
</organism>
<protein>
    <recommendedName>
        <fullName evidence="4">Peptidase S9 prolyl oligopeptidase catalytic domain-containing protein</fullName>
    </recommendedName>
</protein>
<gene>
    <name evidence="5" type="ORF">AFUS01_LOCUS31377</name>
</gene>
<keyword evidence="6" id="KW-1185">Reference proteome</keyword>
<dbReference type="EMBL" id="CAJVCH010497283">
    <property type="protein sequence ID" value="CAG7821014.1"/>
    <property type="molecule type" value="Genomic_DNA"/>
</dbReference>
<accession>A0A8J2LE68</accession>
<keyword evidence="3" id="KW-0325">Glycoprotein</keyword>
<dbReference type="AlphaFoldDB" id="A0A8J2LE68"/>
<dbReference type="PANTHER" id="PTHR11731:SF200">
    <property type="entry name" value="DIPEPTIDYL PEPTIDASE 10, ISOFORM B"/>
    <property type="match status" value="1"/>
</dbReference>
<keyword evidence="1" id="KW-0645">Protease</keyword>
<dbReference type="GO" id="GO:0004177">
    <property type="term" value="F:aminopeptidase activity"/>
    <property type="evidence" value="ECO:0007669"/>
    <property type="project" value="UniProtKB-KW"/>
</dbReference>
<keyword evidence="1" id="KW-0031">Aminopeptidase</keyword>
<dbReference type="InterPro" id="IPR050278">
    <property type="entry name" value="Serine_Prot_S9B/DPPIV"/>
</dbReference>
<keyword evidence="1" id="KW-0378">Hydrolase</keyword>
<feature type="non-terminal residue" evidence="5">
    <location>
        <position position="1"/>
    </location>
</feature>
<dbReference type="OrthoDB" id="16520at2759"/>
<evidence type="ECO:0000256" key="2">
    <source>
        <dbReference type="ARBA" id="ARBA00022825"/>
    </source>
</evidence>
<evidence type="ECO:0000313" key="5">
    <source>
        <dbReference type="EMBL" id="CAG7821014.1"/>
    </source>
</evidence>
<evidence type="ECO:0000256" key="3">
    <source>
        <dbReference type="ARBA" id="ARBA00023180"/>
    </source>
</evidence>
<dbReference type="GO" id="GO:0008236">
    <property type="term" value="F:serine-type peptidase activity"/>
    <property type="evidence" value="ECO:0007669"/>
    <property type="project" value="UniProtKB-KW"/>
</dbReference>
<comment type="caution">
    <text evidence="5">The sequence shown here is derived from an EMBL/GenBank/DDBJ whole genome shotgun (WGS) entry which is preliminary data.</text>
</comment>
<dbReference type="InterPro" id="IPR001375">
    <property type="entry name" value="Peptidase_S9_cat"/>
</dbReference>
<keyword evidence="2" id="KW-0720">Serine protease</keyword>
<dbReference type="GO" id="GO:0008239">
    <property type="term" value="F:dipeptidyl-peptidase activity"/>
    <property type="evidence" value="ECO:0007669"/>
    <property type="project" value="TreeGrafter"/>
</dbReference>
<dbReference type="PANTHER" id="PTHR11731">
    <property type="entry name" value="PROTEASE FAMILY S9B,C DIPEPTIDYL-PEPTIDASE IV-RELATED"/>
    <property type="match status" value="1"/>
</dbReference>
<sequence>HLIDNLRFIDDENVMVWGRNYGGYLAALLLAQDSEELFRCGIFVTPISRWEFYNTVYTERFMGLPNYSDNFRGYEQADVTRKEILDKLRDKKFLLIHGTADTNVHFQHTLHFSKELINKGITFKEQIYADEGNDLSGVTEHMYGTMEAFADDCFDFMNFDDWDKANFLGIKT</sequence>
<dbReference type="GO" id="GO:0006508">
    <property type="term" value="P:proteolysis"/>
    <property type="evidence" value="ECO:0007669"/>
    <property type="project" value="InterPro"/>
</dbReference>
<evidence type="ECO:0000259" key="4">
    <source>
        <dbReference type="Pfam" id="PF00326"/>
    </source>
</evidence>
<reference evidence="5" key="1">
    <citation type="submission" date="2021-06" db="EMBL/GenBank/DDBJ databases">
        <authorList>
            <person name="Hodson N. C."/>
            <person name="Mongue J. A."/>
            <person name="Jaron S. K."/>
        </authorList>
    </citation>
    <scope>NUCLEOTIDE SEQUENCE</scope>
</reference>
<dbReference type="Pfam" id="PF00326">
    <property type="entry name" value="Peptidase_S9"/>
    <property type="match status" value="1"/>
</dbReference>
<dbReference type="Proteomes" id="UP000708208">
    <property type="component" value="Unassembled WGS sequence"/>
</dbReference>
<proteinExistence type="predicted"/>
<dbReference type="GO" id="GO:0005886">
    <property type="term" value="C:plasma membrane"/>
    <property type="evidence" value="ECO:0007669"/>
    <property type="project" value="TreeGrafter"/>
</dbReference>
<feature type="domain" description="Peptidase S9 prolyl oligopeptidase catalytic" evidence="4">
    <location>
        <begin position="2"/>
        <end position="154"/>
    </location>
</feature>
<name>A0A8J2LE68_9HEXA</name>